<feature type="domain" description="Photolyase/cryptochrome alpha/beta" evidence="1">
    <location>
        <begin position="18"/>
        <end position="151"/>
    </location>
</feature>
<dbReference type="Proteomes" id="UP000293478">
    <property type="component" value="Segment"/>
</dbReference>
<evidence type="ECO:0000313" key="2">
    <source>
        <dbReference type="EMBL" id="QAV42552.1"/>
    </source>
</evidence>
<dbReference type="PANTHER" id="PTHR10211:SF0">
    <property type="entry name" value="DEOXYRIBODIPYRIMIDINE PHOTO-LYASE"/>
    <property type="match status" value="1"/>
</dbReference>
<dbReference type="Gene3D" id="3.40.50.620">
    <property type="entry name" value="HUPs"/>
    <property type="match status" value="1"/>
</dbReference>
<dbReference type="PANTHER" id="PTHR10211">
    <property type="entry name" value="DEOXYRIBODIPYRIMIDINE PHOTOLYASE"/>
    <property type="match status" value="1"/>
</dbReference>
<dbReference type="InterPro" id="IPR052219">
    <property type="entry name" value="Photolyase_Class-2"/>
</dbReference>
<accession>A0A481NPV6</accession>
<organism evidence="2 3">
    <name type="scientific">Myxoma virus</name>
    <dbReference type="NCBI Taxonomy" id="10273"/>
    <lineage>
        <taxon>Viruses</taxon>
        <taxon>Varidnaviria</taxon>
        <taxon>Bamfordvirae</taxon>
        <taxon>Nucleocytoviricota</taxon>
        <taxon>Pokkesviricetes</taxon>
        <taxon>Chitovirales</taxon>
        <taxon>Poxviridae</taxon>
        <taxon>Chordopoxvirinae</taxon>
        <taxon>Leporipoxvirus</taxon>
        <taxon>Leporipoxvirus myxoma</taxon>
    </lineage>
</organism>
<dbReference type="InterPro" id="IPR006050">
    <property type="entry name" value="DNA_photolyase_N"/>
</dbReference>
<dbReference type="InterPro" id="IPR014729">
    <property type="entry name" value="Rossmann-like_a/b/a_fold"/>
</dbReference>
<dbReference type="GO" id="GO:0000719">
    <property type="term" value="P:photoreactive repair"/>
    <property type="evidence" value="ECO:0007669"/>
    <property type="project" value="TreeGrafter"/>
</dbReference>
<protein>
    <submittedName>
        <fullName evidence="2">M127L</fullName>
    </submittedName>
</protein>
<proteinExistence type="predicted"/>
<dbReference type="Pfam" id="PF00875">
    <property type="entry name" value="DNA_photolyase"/>
    <property type="match status" value="1"/>
</dbReference>
<reference evidence="2 3" key="1">
    <citation type="journal article" date="2019" name="J. Virol.">
        <title>Punctuated evolution of myxoma virus: rapid and disjunct evolution of a recent viral lineage in Australia.</title>
        <authorList>
            <person name="Eden J.-S."/>
            <person name="Kerr P.J."/>
            <person name="Holmes E.C."/>
        </authorList>
    </citation>
    <scope>NUCLEOTIDE SEQUENCE [LARGE SCALE GENOMIC DNA]</scope>
    <source>
        <strain evidence="2">Aust/SA/Lameroo/04-2016</strain>
    </source>
</reference>
<name>A0A481NPV6_9POXV</name>
<gene>
    <name evidence="2" type="primary">m127L</name>
</gene>
<sequence length="154" mass="18348">MNVVRSRTLNECEERPTSSVVYWMYREHRIRDNWGLYYAQQKAIRHAVPLYVCVCLTSFHLTTSRHVTFLLEGLRDVEDECVKRSFGFVVRYGRPEVVLPEEVKKRNARWVFVDFYPLRVPEKGYIERRGIVKRRRNGHTGGFSQHRAVLDNVF</sequence>
<evidence type="ECO:0000259" key="1">
    <source>
        <dbReference type="PROSITE" id="PS51645"/>
    </source>
</evidence>
<dbReference type="SUPFAM" id="SSF52425">
    <property type="entry name" value="Cryptochrome/photolyase, N-terminal domain"/>
    <property type="match status" value="1"/>
</dbReference>
<dbReference type="PROSITE" id="PS51645">
    <property type="entry name" value="PHR_CRY_ALPHA_BETA"/>
    <property type="match status" value="1"/>
</dbReference>
<dbReference type="GO" id="GO:0003904">
    <property type="term" value="F:deoxyribodipyrimidine photo-lyase activity"/>
    <property type="evidence" value="ECO:0007669"/>
    <property type="project" value="TreeGrafter"/>
</dbReference>
<dbReference type="EMBL" id="MK388141">
    <property type="protein sequence ID" value="QAV42552.1"/>
    <property type="molecule type" value="Genomic_DNA"/>
</dbReference>
<evidence type="ECO:0000313" key="3">
    <source>
        <dbReference type="Proteomes" id="UP000293478"/>
    </source>
</evidence>
<dbReference type="InterPro" id="IPR036155">
    <property type="entry name" value="Crypto/Photolyase_N_sf"/>
</dbReference>